<evidence type="ECO:0000256" key="5">
    <source>
        <dbReference type="PROSITE-ProRule" id="PRU00335"/>
    </source>
</evidence>
<feature type="DNA-binding region" description="H-T-H motif" evidence="5">
    <location>
        <begin position="33"/>
        <end position="52"/>
    </location>
</feature>
<dbReference type="Pfam" id="PF08361">
    <property type="entry name" value="TetR_C_2"/>
    <property type="match status" value="1"/>
</dbReference>
<keyword evidence="4" id="KW-0804">Transcription</keyword>
<dbReference type="InterPro" id="IPR009057">
    <property type="entry name" value="Homeodomain-like_sf"/>
</dbReference>
<evidence type="ECO:0000313" key="7">
    <source>
        <dbReference type="EMBL" id="SEH05870.1"/>
    </source>
</evidence>
<organism evidence="7 8">
    <name type="scientific">Candidatus Venteria ishoeyi</name>
    <dbReference type="NCBI Taxonomy" id="1899563"/>
    <lineage>
        <taxon>Bacteria</taxon>
        <taxon>Pseudomonadati</taxon>
        <taxon>Pseudomonadota</taxon>
        <taxon>Gammaproteobacteria</taxon>
        <taxon>Thiotrichales</taxon>
        <taxon>Thiotrichaceae</taxon>
        <taxon>Venteria</taxon>
    </lineage>
</organism>
<name>A0A1H6F6V0_9GAMM</name>
<evidence type="ECO:0000256" key="2">
    <source>
        <dbReference type="ARBA" id="ARBA00023015"/>
    </source>
</evidence>
<protein>
    <submittedName>
        <fullName evidence="7">HTH-type transcriptional regulator TtgR</fullName>
    </submittedName>
</protein>
<dbReference type="RefSeq" id="WP_103919727.1">
    <property type="nucleotide sequence ID" value="NZ_FMSV02000399.1"/>
</dbReference>
<sequence>MARKTKAEAERTYHALLDAATLLFIEQGVAKTTLNDIAHRADMTRGAVYWHFKNKDAVIQALWERNAKTMHDGFVYRLKNLDMTCPAADFRDAIKALLRRAVTDPQLSQAMRIVMHCIEFTDEKTELQRFLYTCRDEFYEALQVALQTLEQQGALRRDLPVAVLISSLWAYLNGLVHTNLEPGSKTVDLQAYGDKLLDLWLDAVLK</sequence>
<evidence type="ECO:0000259" key="6">
    <source>
        <dbReference type="PROSITE" id="PS50977"/>
    </source>
</evidence>
<dbReference type="Proteomes" id="UP000236724">
    <property type="component" value="Unassembled WGS sequence"/>
</dbReference>
<keyword evidence="3 5" id="KW-0238">DNA-binding</keyword>
<dbReference type="InterPro" id="IPR013572">
    <property type="entry name" value="Tscrpt_reg_MAATS_C"/>
</dbReference>
<reference evidence="7 8" key="1">
    <citation type="submission" date="2016-10" db="EMBL/GenBank/DDBJ databases">
        <authorList>
            <person name="de Groot N.N."/>
        </authorList>
    </citation>
    <scope>NUCLEOTIDE SEQUENCE [LARGE SCALE GENOMIC DNA]</scope>
    <source>
        <strain evidence="7">MBHS1</strain>
    </source>
</reference>
<proteinExistence type="predicted"/>
<dbReference type="PROSITE" id="PS50977">
    <property type="entry name" value="HTH_TETR_2"/>
    <property type="match status" value="1"/>
</dbReference>
<dbReference type="PANTHER" id="PTHR30055:SF240">
    <property type="entry name" value="HTH-TYPE TRANSCRIPTIONAL REGULATOR ACRR"/>
    <property type="match status" value="1"/>
</dbReference>
<evidence type="ECO:0000313" key="8">
    <source>
        <dbReference type="Proteomes" id="UP000236724"/>
    </source>
</evidence>
<dbReference type="InterPro" id="IPR001647">
    <property type="entry name" value="HTH_TetR"/>
</dbReference>
<feature type="domain" description="HTH tetR-type" evidence="6">
    <location>
        <begin position="10"/>
        <end position="70"/>
    </location>
</feature>
<dbReference type="AlphaFoldDB" id="A0A1H6F6V0"/>
<evidence type="ECO:0000256" key="3">
    <source>
        <dbReference type="ARBA" id="ARBA00023125"/>
    </source>
</evidence>
<dbReference type="SUPFAM" id="SSF48498">
    <property type="entry name" value="Tetracyclin repressor-like, C-terminal domain"/>
    <property type="match status" value="1"/>
</dbReference>
<keyword evidence="8" id="KW-1185">Reference proteome</keyword>
<dbReference type="PRINTS" id="PR00455">
    <property type="entry name" value="HTHTETR"/>
</dbReference>
<keyword evidence="1" id="KW-0678">Repressor</keyword>
<keyword evidence="2" id="KW-0805">Transcription regulation</keyword>
<gene>
    <name evidence="7" type="primary">ttgR</name>
    <name evidence="7" type="ORF">MBHS_01725</name>
</gene>
<dbReference type="SUPFAM" id="SSF46689">
    <property type="entry name" value="Homeodomain-like"/>
    <property type="match status" value="1"/>
</dbReference>
<dbReference type="Gene3D" id="1.10.357.10">
    <property type="entry name" value="Tetracycline Repressor, domain 2"/>
    <property type="match status" value="1"/>
</dbReference>
<dbReference type="GO" id="GO:0003700">
    <property type="term" value="F:DNA-binding transcription factor activity"/>
    <property type="evidence" value="ECO:0007669"/>
    <property type="project" value="TreeGrafter"/>
</dbReference>
<dbReference type="Pfam" id="PF00440">
    <property type="entry name" value="TetR_N"/>
    <property type="match status" value="1"/>
</dbReference>
<dbReference type="PANTHER" id="PTHR30055">
    <property type="entry name" value="HTH-TYPE TRANSCRIPTIONAL REGULATOR RUTR"/>
    <property type="match status" value="1"/>
</dbReference>
<dbReference type="InterPro" id="IPR036271">
    <property type="entry name" value="Tet_transcr_reg_TetR-rel_C_sf"/>
</dbReference>
<evidence type="ECO:0000256" key="1">
    <source>
        <dbReference type="ARBA" id="ARBA00022491"/>
    </source>
</evidence>
<dbReference type="InterPro" id="IPR050109">
    <property type="entry name" value="HTH-type_TetR-like_transc_reg"/>
</dbReference>
<dbReference type="EMBL" id="FMSV02000399">
    <property type="protein sequence ID" value="SEH05870.1"/>
    <property type="molecule type" value="Genomic_DNA"/>
</dbReference>
<evidence type="ECO:0000256" key="4">
    <source>
        <dbReference type="ARBA" id="ARBA00023163"/>
    </source>
</evidence>
<accession>A0A1H6F6V0</accession>
<dbReference type="GO" id="GO:0000976">
    <property type="term" value="F:transcription cis-regulatory region binding"/>
    <property type="evidence" value="ECO:0007669"/>
    <property type="project" value="TreeGrafter"/>
</dbReference>
<dbReference type="OrthoDB" id="5293556at2"/>